<dbReference type="EC" id="3.5.1.28" evidence="3"/>
<dbReference type="GO" id="GO:0009254">
    <property type="term" value="P:peptidoglycan turnover"/>
    <property type="evidence" value="ECO:0007669"/>
    <property type="project" value="TreeGrafter"/>
</dbReference>
<dbReference type="EMBL" id="CP102480">
    <property type="protein sequence ID" value="UUX51249.1"/>
    <property type="molecule type" value="Genomic_DNA"/>
</dbReference>
<dbReference type="CDD" id="cd06583">
    <property type="entry name" value="PGRP"/>
    <property type="match status" value="1"/>
</dbReference>
<reference evidence="8" key="1">
    <citation type="submission" date="2022-08" db="EMBL/GenBank/DDBJ databases">
        <title>Nisaea acidiphila sp. nov., isolated from a marine algal debris and emended description of the genus Nisaea Urios et al. 2008.</title>
        <authorList>
            <person name="Kwon K."/>
        </authorList>
    </citation>
    <scope>NUCLEOTIDE SEQUENCE</scope>
    <source>
        <strain evidence="8">MEBiC11861</strain>
    </source>
</reference>
<sequence length="240" mass="26337">MTGVPEIFDRPSPNRDARPDGTQIDILLLHYTGMRTAEAALERLTDSAAKVSAHYLIEENGTCWRLVGEEQRAWHAGVASWAGASDINARSIGIELVNPGHQFGYRRFPPAQMQSLSALSLDIIARREIPQSRVLGHSDVAPERKEDPGELFDWAGLAKSGVGLWPEPSPSSRSDMAFEEAMRLLSHIGYAAPETQVMNAGARNILLAFQRRWLPSDLTGALTPETAARIRDVHAAHNPS</sequence>
<dbReference type="GO" id="GO:0071555">
    <property type="term" value="P:cell wall organization"/>
    <property type="evidence" value="ECO:0007669"/>
    <property type="project" value="UniProtKB-KW"/>
</dbReference>
<evidence type="ECO:0000256" key="6">
    <source>
        <dbReference type="SAM" id="MobiDB-lite"/>
    </source>
</evidence>
<protein>
    <recommendedName>
        <fullName evidence="3">N-acetylmuramoyl-L-alanine amidase</fullName>
        <ecNumber evidence="3">3.5.1.28</ecNumber>
    </recommendedName>
</protein>
<dbReference type="PANTHER" id="PTHR30417">
    <property type="entry name" value="N-ACETYLMURAMOYL-L-ALANINE AMIDASE AMID"/>
    <property type="match status" value="1"/>
</dbReference>
<dbReference type="AlphaFoldDB" id="A0A9J7AXT7"/>
<dbReference type="InterPro" id="IPR036365">
    <property type="entry name" value="PGBD-like_sf"/>
</dbReference>
<dbReference type="InterPro" id="IPR002502">
    <property type="entry name" value="Amidase_domain"/>
</dbReference>
<comment type="catalytic activity">
    <reaction evidence="1">
        <text>Hydrolyzes the link between N-acetylmuramoyl residues and L-amino acid residues in certain cell-wall glycopeptides.</text>
        <dbReference type="EC" id="3.5.1.28"/>
    </reaction>
</comment>
<dbReference type="KEGG" id="naci:NUH88_06035"/>
<dbReference type="InterPro" id="IPR036505">
    <property type="entry name" value="Amidase/PGRP_sf"/>
</dbReference>
<feature type="compositionally biased region" description="Basic and acidic residues" evidence="6">
    <location>
        <begin position="7"/>
        <end position="19"/>
    </location>
</feature>
<evidence type="ECO:0000256" key="4">
    <source>
        <dbReference type="ARBA" id="ARBA00022801"/>
    </source>
</evidence>
<feature type="region of interest" description="Disordered" evidence="6">
    <location>
        <begin position="1"/>
        <end position="20"/>
    </location>
</feature>
<evidence type="ECO:0000256" key="5">
    <source>
        <dbReference type="ARBA" id="ARBA00023316"/>
    </source>
</evidence>
<keyword evidence="4" id="KW-0378">Hydrolase</keyword>
<dbReference type="GO" id="GO:0019867">
    <property type="term" value="C:outer membrane"/>
    <property type="evidence" value="ECO:0007669"/>
    <property type="project" value="TreeGrafter"/>
</dbReference>
<evidence type="ECO:0000259" key="7">
    <source>
        <dbReference type="SMART" id="SM00644"/>
    </source>
</evidence>
<feature type="domain" description="N-acetylmuramoyl-L-alanine amidase" evidence="7">
    <location>
        <begin position="12"/>
        <end position="149"/>
    </location>
</feature>
<dbReference type="Proteomes" id="UP001060336">
    <property type="component" value="Chromosome"/>
</dbReference>
<dbReference type="Gene3D" id="1.10.101.10">
    <property type="entry name" value="PGBD-like superfamily/PGBD"/>
    <property type="match status" value="1"/>
</dbReference>
<evidence type="ECO:0000256" key="2">
    <source>
        <dbReference type="ARBA" id="ARBA00007553"/>
    </source>
</evidence>
<dbReference type="SMART" id="SM00644">
    <property type="entry name" value="Ami_2"/>
    <property type="match status" value="1"/>
</dbReference>
<dbReference type="Pfam" id="PF01510">
    <property type="entry name" value="Amidase_2"/>
    <property type="match status" value="1"/>
</dbReference>
<proteinExistence type="inferred from homology"/>
<dbReference type="Gene3D" id="3.40.80.10">
    <property type="entry name" value="Peptidoglycan recognition protein-like"/>
    <property type="match status" value="1"/>
</dbReference>
<name>A0A9J7AXT7_9PROT</name>
<dbReference type="InterPro" id="IPR036366">
    <property type="entry name" value="PGBDSf"/>
</dbReference>
<keyword evidence="5" id="KW-0961">Cell wall biogenesis/degradation</keyword>
<gene>
    <name evidence="8" type="ORF">NUH88_06035</name>
</gene>
<dbReference type="InterPro" id="IPR051206">
    <property type="entry name" value="NAMLAA_amidase_2"/>
</dbReference>
<organism evidence="8 9">
    <name type="scientific">Nisaea acidiphila</name>
    <dbReference type="NCBI Taxonomy" id="1862145"/>
    <lineage>
        <taxon>Bacteria</taxon>
        <taxon>Pseudomonadati</taxon>
        <taxon>Pseudomonadota</taxon>
        <taxon>Alphaproteobacteria</taxon>
        <taxon>Rhodospirillales</taxon>
        <taxon>Thalassobaculaceae</taxon>
        <taxon>Nisaea</taxon>
    </lineage>
</organism>
<evidence type="ECO:0000256" key="3">
    <source>
        <dbReference type="ARBA" id="ARBA00011901"/>
    </source>
</evidence>
<dbReference type="PANTHER" id="PTHR30417:SF1">
    <property type="entry name" value="N-ACETYLMURAMOYL-L-ALANINE AMIDASE AMID"/>
    <property type="match status" value="1"/>
</dbReference>
<dbReference type="RefSeq" id="WP_257770629.1">
    <property type="nucleotide sequence ID" value="NZ_CP102480.1"/>
</dbReference>
<keyword evidence="9" id="KW-1185">Reference proteome</keyword>
<evidence type="ECO:0000313" key="9">
    <source>
        <dbReference type="Proteomes" id="UP001060336"/>
    </source>
</evidence>
<dbReference type="SUPFAM" id="SSF47090">
    <property type="entry name" value="PGBD-like"/>
    <property type="match status" value="1"/>
</dbReference>
<evidence type="ECO:0000313" key="8">
    <source>
        <dbReference type="EMBL" id="UUX51249.1"/>
    </source>
</evidence>
<evidence type="ECO:0000256" key="1">
    <source>
        <dbReference type="ARBA" id="ARBA00001561"/>
    </source>
</evidence>
<comment type="similarity">
    <text evidence="2">Belongs to the N-acetylmuramoyl-L-alanine amidase 2 family.</text>
</comment>
<dbReference type="GO" id="GO:0009253">
    <property type="term" value="P:peptidoglycan catabolic process"/>
    <property type="evidence" value="ECO:0007669"/>
    <property type="project" value="InterPro"/>
</dbReference>
<dbReference type="SUPFAM" id="SSF55846">
    <property type="entry name" value="N-acetylmuramoyl-L-alanine amidase-like"/>
    <property type="match status" value="1"/>
</dbReference>
<dbReference type="GO" id="GO:0008745">
    <property type="term" value="F:N-acetylmuramoyl-L-alanine amidase activity"/>
    <property type="evidence" value="ECO:0007669"/>
    <property type="project" value="UniProtKB-EC"/>
</dbReference>
<accession>A0A9J7AXT7</accession>